<dbReference type="Proteomes" id="UP000001861">
    <property type="component" value="Unassembled WGS sequence"/>
</dbReference>
<feature type="region of interest" description="Disordered" evidence="1">
    <location>
        <begin position="129"/>
        <end position="176"/>
    </location>
</feature>
<protein>
    <submittedName>
        <fullName evidence="2">Uncharacterized protein</fullName>
    </submittedName>
</protein>
<dbReference type="GeneID" id="6015229"/>
<feature type="compositionally biased region" description="Basic and acidic residues" evidence="1">
    <location>
        <begin position="167"/>
        <end position="176"/>
    </location>
</feature>
<reference evidence="2 3" key="1">
    <citation type="journal article" date="2010" name="Proc. Natl. Acad. Sci. U.S.A.">
        <title>Insights into evolution of multicellular fungi from the assembled chromosomes of the mushroom Coprinopsis cinerea (Coprinus cinereus).</title>
        <authorList>
            <person name="Stajich J.E."/>
            <person name="Wilke S.K."/>
            <person name="Ahren D."/>
            <person name="Au C.H."/>
            <person name="Birren B.W."/>
            <person name="Borodovsky M."/>
            <person name="Burns C."/>
            <person name="Canback B."/>
            <person name="Casselton L.A."/>
            <person name="Cheng C.K."/>
            <person name="Deng J."/>
            <person name="Dietrich F.S."/>
            <person name="Fargo D.C."/>
            <person name="Farman M.L."/>
            <person name="Gathman A.C."/>
            <person name="Goldberg J."/>
            <person name="Guigo R."/>
            <person name="Hoegger P.J."/>
            <person name="Hooker J.B."/>
            <person name="Huggins A."/>
            <person name="James T.Y."/>
            <person name="Kamada T."/>
            <person name="Kilaru S."/>
            <person name="Kodira C."/>
            <person name="Kues U."/>
            <person name="Kupfer D."/>
            <person name="Kwan H.S."/>
            <person name="Lomsadze A."/>
            <person name="Li W."/>
            <person name="Lilly W.W."/>
            <person name="Ma L.J."/>
            <person name="Mackey A.J."/>
            <person name="Manning G."/>
            <person name="Martin F."/>
            <person name="Muraguchi H."/>
            <person name="Natvig D.O."/>
            <person name="Palmerini H."/>
            <person name="Ramesh M.A."/>
            <person name="Rehmeyer C.J."/>
            <person name="Roe B.A."/>
            <person name="Shenoy N."/>
            <person name="Stanke M."/>
            <person name="Ter-Hovhannisyan V."/>
            <person name="Tunlid A."/>
            <person name="Velagapudi R."/>
            <person name="Vision T.J."/>
            <person name="Zeng Q."/>
            <person name="Zolan M.E."/>
            <person name="Pukkila P.J."/>
        </authorList>
    </citation>
    <scope>NUCLEOTIDE SEQUENCE [LARGE SCALE GENOMIC DNA]</scope>
    <source>
        <strain evidence="3">Okayama-7 / 130 / ATCC MYA-4618 / FGSC 9003</strain>
    </source>
</reference>
<dbReference type="VEuPathDB" id="FungiDB:CC1G_07827"/>
<comment type="caution">
    <text evidence="2">The sequence shown here is derived from an EMBL/GenBank/DDBJ whole genome shotgun (WGS) entry which is preliminary data.</text>
</comment>
<feature type="compositionally biased region" description="Basic and acidic residues" evidence="1">
    <location>
        <begin position="130"/>
        <end position="147"/>
    </location>
</feature>
<proteinExistence type="predicted"/>
<dbReference type="KEGG" id="cci:CC1G_07827"/>
<evidence type="ECO:0000256" key="1">
    <source>
        <dbReference type="SAM" id="MobiDB-lite"/>
    </source>
</evidence>
<accession>A8P3Y6</accession>
<name>A8P3Y6_COPC7</name>
<dbReference type="EMBL" id="AACS02000004">
    <property type="protein sequence ID" value="EAU83145.2"/>
    <property type="molecule type" value="Genomic_DNA"/>
</dbReference>
<dbReference type="RefSeq" id="XP_001838636.2">
    <property type="nucleotide sequence ID" value="XM_001838584.2"/>
</dbReference>
<evidence type="ECO:0000313" key="3">
    <source>
        <dbReference type="Proteomes" id="UP000001861"/>
    </source>
</evidence>
<organism evidence="2 3">
    <name type="scientific">Coprinopsis cinerea (strain Okayama-7 / 130 / ATCC MYA-4618 / FGSC 9003)</name>
    <name type="common">Inky cap fungus</name>
    <name type="synonym">Hormographiella aspergillata</name>
    <dbReference type="NCBI Taxonomy" id="240176"/>
    <lineage>
        <taxon>Eukaryota</taxon>
        <taxon>Fungi</taxon>
        <taxon>Dikarya</taxon>
        <taxon>Basidiomycota</taxon>
        <taxon>Agaricomycotina</taxon>
        <taxon>Agaricomycetes</taxon>
        <taxon>Agaricomycetidae</taxon>
        <taxon>Agaricales</taxon>
        <taxon>Agaricineae</taxon>
        <taxon>Psathyrellaceae</taxon>
        <taxon>Coprinopsis</taxon>
    </lineage>
</organism>
<dbReference type="AlphaFoldDB" id="A8P3Y6"/>
<dbReference type="eggNOG" id="ENOG502RBNC">
    <property type="taxonomic scope" value="Eukaryota"/>
</dbReference>
<keyword evidence="3" id="KW-1185">Reference proteome</keyword>
<gene>
    <name evidence="2" type="ORF">CC1G_07827</name>
</gene>
<evidence type="ECO:0000313" key="2">
    <source>
        <dbReference type="EMBL" id="EAU83145.2"/>
    </source>
</evidence>
<dbReference type="HOGENOM" id="CLU_1525070_0_0_1"/>
<dbReference type="InParanoid" id="A8P3Y6"/>
<dbReference type="OrthoDB" id="2687798at2759"/>
<sequence>MSDTYQRRLSRQLADFISTPLPPTPSPLAHSRTTTSSLKTMATSLTTFRLASRSTSAAHTRLSTGLLRRTYVTSPEEEEKDVHYVINCITQGHVTDPNNRHKRDPMSQAYRAGMQARILSDAEFDAASMQKKEVPHEMGRGNKEHVGWVDQVGSATPSAEYFENTSDPERKMRDPK</sequence>